<evidence type="ECO:0000313" key="2">
    <source>
        <dbReference type="Proteomes" id="UP000076727"/>
    </source>
</evidence>
<protein>
    <submittedName>
        <fullName evidence="1">Uncharacterized protein</fullName>
    </submittedName>
</protein>
<proteinExistence type="predicted"/>
<accession>A0A165TSU7</accession>
<name>A0A165TSU7_9APHY</name>
<keyword evidence="2" id="KW-1185">Reference proteome</keyword>
<gene>
    <name evidence="1" type="ORF">DAEQUDRAFT_359936</name>
</gene>
<organism evidence="1 2">
    <name type="scientific">Daedalea quercina L-15889</name>
    <dbReference type="NCBI Taxonomy" id="1314783"/>
    <lineage>
        <taxon>Eukaryota</taxon>
        <taxon>Fungi</taxon>
        <taxon>Dikarya</taxon>
        <taxon>Basidiomycota</taxon>
        <taxon>Agaricomycotina</taxon>
        <taxon>Agaricomycetes</taxon>
        <taxon>Polyporales</taxon>
        <taxon>Fomitopsis</taxon>
    </lineage>
</organism>
<dbReference type="AlphaFoldDB" id="A0A165TSU7"/>
<sequence length="208" mass="23165">MYCALRRTLAVRPQTAVSSKETVEARSYPTYMWSRPAREAWARFASPSPHFLRSCALVAGEPARRGHRAGYRWRILATGLSGNLARLQFGMSLELRWEQHQRKSRECSIQSRFSYAYEAIKTWLHRALSMGTYLSSVAHLRTRDPPKNLPKEGHGVHSAVPAVFDGGATLEPSSSAIAIAASSNSCPWIPPVAESRASVASPRRRFAQ</sequence>
<dbReference type="EMBL" id="KV429035">
    <property type="protein sequence ID" value="KZT73896.1"/>
    <property type="molecule type" value="Genomic_DNA"/>
</dbReference>
<evidence type="ECO:0000313" key="1">
    <source>
        <dbReference type="EMBL" id="KZT73896.1"/>
    </source>
</evidence>
<dbReference type="Proteomes" id="UP000076727">
    <property type="component" value="Unassembled WGS sequence"/>
</dbReference>
<reference evidence="1 2" key="1">
    <citation type="journal article" date="2016" name="Mol. Biol. Evol.">
        <title>Comparative Genomics of Early-Diverging Mushroom-Forming Fungi Provides Insights into the Origins of Lignocellulose Decay Capabilities.</title>
        <authorList>
            <person name="Nagy L.G."/>
            <person name="Riley R."/>
            <person name="Tritt A."/>
            <person name="Adam C."/>
            <person name="Daum C."/>
            <person name="Floudas D."/>
            <person name="Sun H."/>
            <person name="Yadav J.S."/>
            <person name="Pangilinan J."/>
            <person name="Larsson K.H."/>
            <person name="Matsuura K."/>
            <person name="Barry K."/>
            <person name="Labutti K."/>
            <person name="Kuo R."/>
            <person name="Ohm R.A."/>
            <person name="Bhattacharya S.S."/>
            <person name="Shirouzu T."/>
            <person name="Yoshinaga Y."/>
            <person name="Martin F.M."/>
            <person name="Grigoriev I.V."/>
            <person name="Hibbett D.S."/>
        </authorList>
    </citation>
    <scope>NUCLEOTIDE SEQUENCE [LARGE SCALE GENOMIC DNA]</scope>
    <source>
        <strain evidence="1 2">L-15889</strain>
    </source>
</reference>